<gene>
    <name evidence="1" type="ORF">CACET_c12470</name>
</gene>
<keyword evidence="1" id="KW-0255">Endonuclease</keyword>
<dbReference type="PANTHER" id="PTHR30015">
    <property type="entry name" value="MRR RESTRICTION SYSTEM PROTEIN"/>
    <property type="match status" value="1"/>
</dbReference>
<protein>
    <submittedName>
        <fullName evidence="1">Endonuclease</fullName>
    </submittedName>
</protein>
<dbReference type="GO" id="GO:0009307">
    <property type="term" value="P:DNA restriction-modification system"/>
    <property type="evidence" value="ECO:0007669"/>
    <property type="project" value="InterPro"/>
</dbReference>
<dbReference type="GO" id="GO:0015666">
    <property type="term" value="F:restriction endodeoxyribonuclease activity"/>
    <property type="evidence" value="ECO:0007669"/>
    <property type="project" value="TreeGrafter"/>
</dbReference>
<dbReference type="PATRIC" id="fig|84022.5.peg.2546"/>
<dbReference type="GO" id="GO:0003677">
    <property type="term" value="F:DNA binding"/>
    <property type="evidence" value="ECO:0007669"/>
    <property type="project" value="InterPro"/>
</dbReference>
<dbReference type="InterPro" id="IPR011335">
    <property type="entry name" value="Restrct_endonuc-II-like"/>
</dbReference>
<accession>A0A0D8I687</accession>
<evidence type="ECO:0000313" key="1">
    <source>
        <dbReference type="EMBL" id="AKL94712.1"/>
    </source>
</evidence>
<dbReference type="InterPro" id="IPR011856">
    <property type="entry name" value="tRNA_endonuc-like_dom_sf"/>
</dbReference>
<dbReference type="Pfam" id="PF04471">
    <property type="entry name" value="Mrr_cat"/>
    <property type="match status" value="1"/>
</dbReference>
<dbReference type="SUPFAM" id="SSF52980">
    <property type="entry name" value="Restriction endonuclease-like"/>
    <property type="match status" value="1"/>
</dbReference>
<keyword evidence="2" id="KW-1185">Reference proteome</keyword>
<keyword evidence="1" id="KW-0540">Nuclease</keyword>
<sequence length="271" mass="31525">MNKIYISYSSNCIEIEHLTSRIYDYYIDTNIKILKKEFDKSSESTFSSSTVLIDGCDLFICFIDKRDSEIMFELGYALGKNKKIILIGDYRDIPYDLKNLTYIRQSEDINVILFNIERYLSLSEVKNEDFSNPNEHSIILERAVREPNYLDSIDPIQFEKLVYNLFCSNGLNVEMNTNYRDSGYDFMLYTPTGKRIMIEVKKYRTTSKVSISTIRQLVGSMVIEHIDAGVIITSGQYTNSVSHFINGIEQEVHLWTIDNLIDIHESIQKLM</sequence>
<reference evidence="1 2" key="1">
    <citation type="submission" date="2014-10" db="EMBL/GenBank/DDBJ databases">
        <title>Genome sequence of Clostridium aceticum DSM 1496.</title>
        <authorList>
            <person name="Poehlein A."/>
            <person name="Schiel-Bengelsdorf B."/>
            <person name="Gottschalk G."/>
            <person name="Duerre P."/>
            <person name="Daniel R."/>
        </authorList>
    </citation>
    <scope>NUCLEOTIDE SEQUENCE [LARGE SCALE GENOMIC DNA]</scope>
    <source>
        <strain evidence="1 2">DSM 1496</strain>
    </source>
</reference>
<evidence type="ECO:0000313" key="2">
    <source>
        <dbReference type="Proteomes" id="UP000035704"/>
    </source>
</evidence>
<proteinExistence type="predicted"/>
<dbReference type="OrthoDB" id="9815193at2"/>
<dbReference type="SUPFAM" id="SSF52309">
    <property type="entry name" value="N-(deoxy)ribosyltransferase-like"/>
    <property type="match status" value="1"/>
</dbReference>
<keyword evidence="1" id="KW-0378">Hydrolase</keyword>
<dbReference type="AlphaFoldDB" id="A0A0D8I687"/>
<dbReference type="EMBL" id="CP009687">
    <property type="protein sequence ID" value="AKL94712.1"/>
    <property type="molecule type" value="Genomic_DNA"/>
</dbReference>
<dbReference type="RefSeq" id="WP_044826402.1">
    <property type="nucleotide sequence ID" value="NZ_CP009687.1"/>
</dbReference>
<dbReference type="Gene3D" id="3.40.50.450">
    <property type="match status" value="1"/>
</dbReference>
<dbReference type="InterPro" id="IPR052906">
    <property type="entry name" value="Type_IV_Methyl-Rstrct_Enzyme"/>
</dbReference>
<dbReference type="InterPro" id="IPR007560">
    <property type="entry name" value="Restrct_endonuc_IV_Mrr"/>
</dbReference>
<dbReference type="PANTHER" id="PTHR30015:SF6">
    <property type="entry name" value="SLL1429 PROTEIN"/>
    <property type="match status" value="1"/>
</dbReference>
<dbReference type="Proteomes" id="UP000035704">
    <property type="component" value="Chromosome"/>
</dbReference>
<name>A0A0D8I687_9CLOT</name>
<dbReference type="KEGG" id="cace:CACET_c12470"/>
<dbReference type="Gene3D" id="3.40.1350.10">
    <property type="match status" value="1"/>
</dbReference>
<organism evidence="1 2">
    <name type="scientific">Clostridium aceticum</name>
    <dbReference type="NCBI Taxonomy" id="84022"/>
    <lineage>
        <taxon>Bacteria</taxon>
        <taxon>Bacillati</taxon>
        <taxon>Bacillota</taxon>
        <taxon>Clostridia</taxon>
        <taxon>Eubacteriales</taxon>
        <taxon>Clostridiaceae</taxon>
        <taxon>Clostridium</taxon>
    </lineage>
</organism>
<dbReference type="STRING" id="84022.CACET_c12470"/>